<dbReference type="InterPro" id="IPR018608">
    <property type="entry name" value="Gti1/Pac2"/>
</dbReference>
<feature type="region of interest" description="Disordered" evidence="1">
    <location>
        <begin position="1"/>
        <end position="20"/>
    </location>
</feature>
<protein>
    <submittedName>
        <fullName evidence="2">Uncharacterized protein</fullName>
    </submittedName>
</protein>
<proteinExistence type="predicted"/>
<dbReference type="AlphaFoldDB" id="A0A1Y2B5M3"/>
<evidence type="ECO:0000256" key="1">
    <source>
        <dbReference type="SAM" id="MobiDB-lite"/>
    </source>
</evidence>
<dbReference type="GO" id="GO:0003677">
    <property type="term" value="F:DNA binding"/>
    <property type="evidence" value="ECO:0007669"/>
    <property type="project" value="TreeGrafter"/>
</dbReference>
<evidence type="ECO:0000313" key="2">
    <source>
        <dbReference type="EMBL" id="ORY30141.1"/>
    </source>
</evidence>
<sequence length="395" mass="44163">MASTSERPSVQKAGSSEDVEHTNQTYHGFIEDAMDALFVVQGAILGVLSAFTGTAEDMANVDVRSGTVIVMAENNPYLKRWRDGLRWSPSRAYGPFILYREIEAKGANSTQPNNDLIQDMINLSGHTGSTTGLLPSFSERTLKPNTQLRREGLTKRTISIKGSDGISYRVVSYYKASDVLSTKASERTAEKLNGLQHQQTAEKNNTTLSRPSYDNHLILIMEKAGISMKSLIKTTLPQWTPERPIAPSRNAPHALKQVVKEWKLPATRNRKISGTSIMLDETPKPVSEYGGTTNSPNVTKLYTGKYFENYHPYRQGSKSYDDYVARQSYLTKLSELHFPKQAFNETHSPSYPSSNFGYPPPPQISSHNQYETTTIYGHTNQYFGGYYNVYNNGAT</sequence>
<reference evidence="2 3" key="1">
    <citation type="submission" date="2016-07" db="EMBL/GenBank/DDBJ databases">
        <title>Pervasive Adenine N6-methylation of Active Genes in Fungi.</title>
        <authorList>
            <consortium name="DOE Joint Genome Institute"/>
            <person name="Mondo S.J."/>
            <person name="Dannebaum R.O."/>
            <person name="Kuo R.C."/>
            <person name="Labutti K."/>
            <person name="Haridas S."/>
            <person name="Kuo A."/>
            <person name="Salamov A."/>
            <person name="Ahrendt S.R."/>
            <person name="Lipzen A."/>
            <person name="Sullivan W."/>
            <person name="Andreopoulos W.B."/>
            <person name="Clum A."/>
            <person name="Lindquist E."/>
            <person name="Daum C."/>
            <person name="Ramamoorthy G.K."/>
            <person name="Gryganskyi A."/>
            <person name="Culley D."/>
            <person name="Magnuson J.K."/>
            <person name="James T.Y."/>
            <person name="O'Malley M.A."/>
            <person name="Stajich J.E."/>
            <person name="Spatafora J.W."/>
            <person name="Visel A."/>
            <person name="Grigoriev I.V."/>
        </authorList>
    </citation>
    <scope>NUCLEOTIDE SEQUENCE [LARGE SCALE GENOMIC DNA]</scope>
    <source>
        <strain evidence="2 3">JEL800</strain>
    </source>
</reference>
<keyword evidence="3" id="KW-1185">Reference proteome</keyword>
<evidence type="ECO:0000313" key="3">
    <source>
        <dbReference type="Proteomes" id="UP000193642"/>
    </source>
</evidence>
<dbReference type="Proteomes" id="UP000193642">
    <property type="component" value="Unassembled WGS sequence"/>
</dbReference>
<dbReference type="PANTHER" id="PTHR28027:SF2">
    <property type="entry name" value="TRANSCRIPTIONAL REGULATOR MIT1"/>
    <property type="match status" value="1"/>
</dbReference>
<dbReference type="PANTHER" id="PTHR28027">
    <property type="entry name" value="TRANSCRIPTIONAL REGULATOR MIT1"/>
    <property type="match status" value="1"/>
</dbReference>
<accession>A0A1Y2B5M3</accession>
<dbReference type="Pfam" id="PF09729">
    <property type="entry name" value="Gti1_Pac2"/>
    <property type="match status" value="1"/>
</dbReference>
<name>A0A1Y2B5M3_9FUNG</name>
<feature type="compositionally biased region" description="Polar residues" evidence="1">
    <location>
        <begin position="1"/>
        <end position="14"/>
    </location>
</feature>
<gene>
    <name evidence="2" type="ORF">BCR33DRAFT_792758</name>
</gene>
<comment type="caution">
    <text evidence="2">The sequence shown here is derived from an EMBL/GenBank/DDBJ whole genome shotgun (WGS) entry which is preliminary data.</text>
</comment>
<dbReference type="EMBL" id="MCGO01000084">
    <property type="protein sequence ID" value="ORY30141.1"/>
    <property type="molecule type" value="Genomic_DNA"/>
</dbReference>
<dbReference type="OrthoDB" id="5572844at2759"/>
<organism evidence="2 3">
    <name type="scientific">Rhizoclosmatium globosum</name>
    <dbReference type="NCBI Taxonomy" id="329046"/>
    <lineage>
        <taxon>Eukaryota</taxon>
        <taxon>Fungi</taxon>
        <taxon>Fungi incertae sedis</taxon>
        <taxon>Chytridiomycota</taxon>
        <taxon>Chytridiomycota incertae sedis</taxon>
        <taxon>Chytridiomycetes</taxon>
        <taxon>Chytridiales</taxon>
        <taxon>Chytriomycetaceae</taxon>
        <taxon>Rhizoclosmatium</taxon>
    </lineage>
</organism>